<dbReference type="InterPro" id="IPR052712">
    <property type="entry name" value="Acid_resist_chaperone_HdeD"/>
</dbReference>
<evidence type="ECO:0000313" key="2">
    <source>
        <dbReference type="EMBL" id="MBA2893647.1"/>
    </source>
</evidence>
<feature type="transmembrane region" description="Helical" evidence="1">
    <location>
        <begin position="127"/>
        <end position="148"/>
    </location>
</feature>
<feature type="transmembrane region" description="Helical" evidence="1">
    <location>
        <begin position="40"/>
        <end position="59"/>
    </location>
</feature>
<evidence type="ECO:0000256" key="1">
    <source>
        <dbReference type="SAM" id="Phobius"/>
    </source>
</evidence>
<dbReference type="PANTHER" id="PTHR34989:SF1">
    <property type="entry name" value="PROTEIN HDED"/>
    <property type="match status" value="1"/>
</dbReference>
<name>A0A7W0HS92_9ACTN</name>
<keyword evidence="3" id="KW-1185">Reference proteome</keyword>
<gene>
    <name evidence="2" type="ORF">HNR30_005008</name>
</gene>
<keyword evidence="1" id="KW-0812">Transmembrane</keyword>
<accession>A0A7W0HS92</accession>
<dbReference type="EMBL" id="JACDUR010000005">
    <property type="protein sequence ID" value="MBA2893647.1"/>
    <property type="molecule type" value="Genomic_DNA"/>
</dbReference>
<comment type="caution">
    <text evidence="2">The sequence shown here is derived from an EMBL/GenBank/DDBJ whole genome shotgun (WGS) entry which is preliminary data.</text>
</comment>
<sequence length="181" mass="19661">MGQSAAMEQLSSVWWLVLIRGIFGIIFGLIALIWTENALLALIFVFGAFALVEGAFALYRGFSGDTYNRGWLIFIGIVGVIAGIVAFIRPGLAGLTLLYIVAFWAIFTGVTGIVAGIRMRKVITNEWMFIVSGALTLLFGILLVIWPLSGALSLVWLLGLFSLIYGIALVVLSFKVKNLAQ</sequence>
<proteinExistence type="predicted"/>
<feature type="transmembrane region" description="Helical" evidence="1">
    <location>
        <begin position="71"/>
        <end position="88"/>
    </location>
</feature>
<dbReference type="RefSeq" id="WP_312894617.1">
    <property type="nucleotide sequence ID" value="NZ_BAABAM010000005.1"/>
</dbReference>
<dbReference type="Pfam" id="PF03729">
    <property type="entry name" value="DUF308"/>
    <property type="match status" value="1"/>
</dbReference>
<dbReference type="GO" id="GO:0005886">
    <property type="term" value="C:plasma membrane"/>
    <property type="evidence" value="ECO:0007669"/>
    <property type="project" value="TreeGrafter"/>
</dbReference>
<organism evidence="2 3">
    <name type="scientific">Nonomuraea soli</name>
    <dbReference type="NCBI Taxonomy" id="1032476"/>
    <lineage>
        <taxon>Bacteria</taxon>
        <taxon>Bacillati</taxon>
        <taxon>Actinomycetota</taxon>
        <taxon>Actinomycetes</taxon>
        <taxon>Streptosporangiales</taxon>
        <taxon>Streptosporangiaceae</taxon>
        <taxon>Nonomuraea</taxon>
    </lineage>
</organism>
<feature type="transmembrane region" description="Helical" evidence="1">
    <location>
        <begin position="154"/>
        <end position="174"/>
    </location>
</feature>
<evidence type="ECO:0000313" key="3">
    <source>
        <dbReference type="Proteomes" id="UP000530928"/>
    </source>
</evidence>
<reference evidence="2 3" key="1">
    <citation type="submission" date="2020-07" db="EMBL/GenBank/DDBJ databases">
        <title>Genomic Encyclopedia of Type Strains, Phase IV (KMG-IV): sequencing the most valuable type-strain genomes for metagenomic binning, comparative biology and taxonomic classification.</title>
        <authorList>
            <person name="Goeker M."/>
        </authorList>
    </citation>
    <scope>NUCLEOTIDE SEQUENCE [LARGE SCALE GENOMIC DNA]</scope>
    <source>
        <strain evidence="2 3">DSM 45533</strain>
    </source>
</reference>
<feature type="transmembrane region" description="Helical" evidence="1">
    <location>
        <begin position="12"/>
        <end position="34"/>
    </location>
</feature>
<dbReference type="AlphaFoldDB" id="A0A7W0HS92"/>
<feature type="transmembrane region" description="Helical" evidence="1">
    <location>
        <begin position="94"/>
        <end position="115"/>
    </location>
</feature>
<protein>
    <submittedName>
        <fullName evidence="2">Uncharacterized membrane protein HdeD (DUF308 family)</fullName>
    </submittedName>
</protein>
<dbReference type="InterPro" id="IPR005325">
    <property type="entry name" value="DUF308_memb"/>
</dbReference>
<keyword evidence="1" id="KW-1133">Transmembrane helix</keyword>
<dbReference type="Proteomes" id="UP000530928">
    <property type="component" value="Unassembled WGS sequence"/>
</dbReference>
<keyword evidence="1" id="KW-0472">Membrane</keyword>
<dbReference type="PANTHER" id="PTHR34989">
    <property type="entry name" value="PROTEIN HDED"/>
    <property type="match status" value="1"/>
</dbReference>